<evidence type="ECO:0000256" key="3">
    <source>
        <dbReference type="ARBA" id="ARBA00022630"/>
    </source>
</evidence>
<keyword evidence="3" id="KW-0285">Flavoprotein</keyword>
<proteinExistence type="inferred from homology"/>
<gene>
    <name evidence="7" type="ORF">WMG39_27935</name>
</gene>
<dbReference type="InterPro" id="IPR036188">
    <property type="entry name" value="FAD/NAD-bd_sf"/>
</dbReference>
<keyword evidence="8" id="KW-1185">Reference proteome</keyword>
<evidence type="ECO:0000256" key="4">
    <source>
        <dbReference type="ARBA" id="ARBA00022827"/>
    </source>
</evidence>
<dbReference type="PRINTS" id="PR00411">
    <property type="entry name" value="PNDRDTASEI"/>
</dbReference>
<dbReference type="InterPro" id="IPR023753">
    <property type="entry name" value="FAD/NAD-binding_dom"/>
</dbReference>
<dbReference type="GO" id="GO:0016491">
    <property type="term" value="F:oxidoreductase activity"/>
    <property type="evidence" value="ECO:0007669"/>
    <property type="project" value="UniProtKB-KW"/>
</dbReference>
<evidence type="ECO:0000259" key="6">
    <source>
        <dbReference type="Pfam" id="PF07992"/>
    </source>
</evidence>
<comment type="similarity">
    <text evidence="2">Belongs to the class-I pyridine nucleotide-disulfide oxidoreductase family.</text>
</comment>
<dbReference type="SUPFAM" id="SSF55424">
    <property type="entry name" value="FAD/NAD-linked reductases, dimerisation (C-terminal) domain"/>
    <property type="match status" value="1"/>
</dbReference>
<evidence type="ECO:0000313" key="8">
    <source>
        <dbReference type="Proteomes" id="UP001384579"/>
    </source>
</evidence>
<keyword evidence="7" id="KW-0560">Oxidoreductase</keyword>
<protein>
    <submittedName>
        <fullName evidence="7">NAD(P)/FAD-dependent oxidoreductase</fullName>
        <ecNumber evidence="7">1.-.-.-</ecNumber>
    </submittedName>
</protein>
<accession>A0ABU8YWG6</accession>
<comment type="caution">
    <text evidence="7">The sequence shown here is derived from an EMBL/GenBank/DDBJ whole genome shotgun (WGS) entry which is preliminary data.</text>
</comment>
<evidence type="ECO:0000256" key="2">
    <source>
        <dbReference type="ARBA" id="ARBA00007532"/>
    </source>
</evidence>
<dbReference type="EMBL" id="JBBLXS010000695">
    <property type="protein sequence ID" value="MEK0188645.1"/>
    <property type="molecule type" value="Genomic_DNA"/>
</dbReference>
<dbReference type="Gene3D" id="3.50.50.60">
    <property type="entry name" value="FAD/NAD(P)-binding domain"/>
    <property type="match status" value="2"/>
</dbReference>
<keyword evidence="4" id="KW-0274">FAD</keyword>
<name>A0ABU8YWG6_9CYAN</name>
<dbReference type="RefSeq" id="WP_340519186.1">
    <property type="nucleotide sequence ID" value="NZ_JBBLXS010000695.1"/>
</dbReference>
<reference evidence="7 8" key="1">
    <citation type="journal article" date="2020" name="Harmful Algae">
        <title>Molecular and morphological characterization of a novel dihydroanatoxin-a producing Microcoleus species (cyanobacteria) from the Russian River, California, USA.</title>
        <authorList>
            <person name="Conklin K.Y."/>
            <person name="Stancheva R."/>
            <person name="Otten T.G."/>
            <person name="Fadness R."/>
            <person name="Boyer G.L."/>
            <person name="Read B."/>
            <person name="Zhang X."/>
            <person name="Sheath R.G."/>
        </authorList>
    </citation>
    <scope>NUCLEOTIDE SEQUENCE [LARGE SCALE GENOMIC DNA]</scope>
    <source>
        <strain evidence="7 8">PTRS2</strain>
    </source>
</reference>
<dbReference type="Pfam" id="PF02852">
    <property type="entry name" value="Pyr_redox_dim"/>
    <property type="match status" value="1"/>
</dbReference>
<dbReference type="Proteomes" id="UP001384579">
    <property type="component" value="Unassembled WGS sequence"/>
</dbReference>
<evidence type="ECO:0000256" key="1">
    <source>
        <dbReference type="ARBA" id="ARBA00001974"/>
    </source>
</evidence>
<dbReference type="Gene3D" id="3.30.390.30">
    <property type="match status" value="1"/>
</dbReference>
<feature type="domain" description="FAD/NAD(P)-binding" evidence="6">
    <location>
        <begin position="4"/>
        <end position="332"/>
    </location>
</feature>
<comment type="cofactor">
    <cofactor evidence="1">
        <name>FAD</name>
        <dbReference type="ChEBI" id="CHEBI:57692"/>
    </cofactor>
</comment>
<sequence>MIDYDLVIIGGTTAGRYAALTASGFQARVALVEPLSDLQSLPTAGQDAIALSLQYNQILSESGRFAEQITNQKFGVRWDNTNSEMPRELRFEEVMQWTEGVVSNLSQINDVGVLATRGVDVICGDGEFVVKPDLAFAVNGRKLRSLGYLLACPSLPAIPPIEGLLSVGYFTSETVWKLAKLKQVPKSLVVIGADPSGVEVAQTFTRLGVAVTLVVKGSRILGKEEPEAAGLVQAAMEAQGVRILTATEVTQARAIDGRKWVQAGDWAIETEEIFIAAGRKPNFQSLNLEATGAKCNHQGLILNEKLQTTNPRIYGIGDVAGGYAFPHIANSEALVAVKNALFWPRLKIDYRGIPWAIFSEPQLARVGLTEAQARRRFGDDIIVSREYFKNVEKAQICGEMTGFCKIVGRGNGEILGASIVGSNAAELIHVMALAVRQGMTVGAIAELPFIGSTFSEITGKTAATWELQRFRRNIFMRNLWENLFHWRRYWKR</sequence>
<feature type="domain" description="Pyridine nucleotide-disulphide oxidoreductase dimerisation" evidence="5">
    <location>
        <begin position="353"/>
        <end position="458"/>
    </location>
</feature>
<dbReference type="Pfam" id="PF07992">
    <property type="entry name" value="Pyr_redox_2"/>
    <property type="match status" value="1"/>
</dbReference>
<evidence type="ECO:0000259" key="5">
    <source>
        <dbReference type="Pfam" id="PF02852"/>
    </source>
</evidence>
<evidence type="ECO:0000313" key="7">
    <source>
        <dbReference type="EMBL" id="MEK0188645.1"/>
    </source>
</evidence>
<dbReference type="InterPro" id="IPR016156">
    <property type="entry name" value="FAD/NAD-linked_Rdtase_dimer_sf"/>
</dbReference>
<dbReference type="PRINTS" id="PR00368">
    <property type="entry name" value="FADPNR"/>
</dbReference>
<dbReference type="PIRSF" id="PIRSF000350">
    <property type="entry name" value="Mercury_reductase_MerA"/>
    <property type="match status" value="1"/>
</dbReference>
<dbReference type="InterPro" id="IPR004099">
    <property type="entry name" value="Pyr_nucl-diS_OxRdtase_dimer"/>
</dbReference>
<dbReference type="PANTHER" id="PTHR43014">
    <property type="entry name" value="MERCURIC REDUCTASE"/>
    <property type="match status" value="1"/>
</dbReference>
<dbReference type="SUPFAM" id="SSF51905">
    <property type="entry name" value="FAD/NAD(P)-binding domain"/>
    <property type="match status" value="1"/>
</dbReference>
<dbReference type="EC" id="1.-.-.-" evidence="7"/>
<organism evidence="7 8">
    <name type="scientific">Microcoleus anatoxicus PTRS2</name>
    <dbReference type="NCBI Taxonomy" id="2705321"/>
    <lineage>
        <taxon>Bacteria</taxon>
        <taxon>Bacillati</taxon>
        <taxon>Cyanobacteriota</taxon>
        <taxon>Cyanophyceae</taxon>
        <taxon>Oscillatoriophycideae</taxon>
        <taxon>Oscillatoriales</taxon>
        <taxon>Microcoleaceae</taxon>
        <taxon>Microcoleus</taxon>
        <taxon>Microcoleus anatoxicus</taxon>
    </lineage>
</organism>
<dbReference type="PANTHER" id="PTHR43014:SF4">
    <property type="entry name" value="PYRIDINE NUCLEOTIDE-DISULFIDE OXIDOREDUCTASE RCLA-RELATED"/>
    <property type="match status" value="1"/>
</dbReference>
<dbReference type="InterPro" id="IPR001100">
    <property type="entry name" value="Pyr_nuc-diS_OxRdtase"/>
</dbReference>